<proteinExistence type="predicted"/>
<feature type="region of interest" description="Disordered" evidence="1">
    <location>
        <begin position="1"/>
        <end position="36"/>
    </location>
</feature>
<evidence type="ECO:0000256" key="1">
    <source>
        <dbReference type="SAM" id="MobiDB-lite"/>
    </source>
</evidence>
<name>A0A2P2NU40_RHIMU</name>
<reference evidence="2" key="1">
    <citation type="submission" date="2018-02" db="EMBL/GenBank/DDBJ databases">
        <title>Rhizophora mucronata_Transcriptome.</title>
        <authorList>
            <person name="Meera S.P."/>
            <person name="Sreeshan A."/>
            <person name="Augustine A."/>
        </authorList>
    </citation>
    <scope>NUCLEOTIDE SEQUENCE</scope>
    <source>
        <tissue evidence="2">Leaf</tissue>
    </source>
</reference>
<accession>A0A2P2NU40</accession>
<protein>
    <submittedName>
        <fullName evidence="2">Uncharacterized protein</fullName>
    </submittedName>
</protein>
<feature type="compositionally biased region" description="Polar residues" evidence="1">
    <location>
        <begin position="8"/>
        <end position="26"/>
    </location>
</feature>
<evidence type="ECO:0000313" key="2">
    <source>
        <dbReference type="EMBL" id="MBX45881.1"/>
    </source>
</evidence>
<dbReference type="EMBL" id="GGEC01065397">
    <property type="protein sequence ID" value="MBX45881.1"/>
    <property type="molecule type" value="Transcribed_RNA"/>
</dbReference>
<dbReference type="AlphaFoldDB" id="A0A2P2NU40"/>
<organism evidence="2">
    <name type="scientific">Rhizophora mucronata</name>
    <name type="common">Asiatic mangrove</name>
    <dbReference type="NCBI Taxonomy" id="61149"/>
    <lineage>
        <taxon>Eukaryota</taxon>
        <taxon>Viridiplantae</taxon>
        <taxon>Streptophyta</taxon>
        <taxon>Embryophyta</taxon>
        <taxon>Tracheophyta</taxon>
        <taxon>Spermatophyta</taxon>
        <taxon>Magnoliopsida</taxon>
        <taxon>eudicotyledons</taxon>
        <taxon>Gunneridae</taxon>
        <taxon>Pentapetalae</taxon>
        <taxon>rosids</taxon>
        <taxon>fabids</taxon>
        <taxon>Malpighiales</taxon>
        <taxon>Rhizophoraceae</taxon>
        <taxon>Rhizophora</taxon>
    </lineage>
</organism>
<sequence length="36" mass="4273">MPLRKQNRSYIRQNISPNKADNTLNSMKGGERRERL</sequence>